<dbReference type="Pfam" id="PF02784">
    <property type="entry name" value="Orn_Arg_deC_N"/>
    <property type="match status" value="1"/>
</dbReference>
<dbReference type="Gene3D" id="3.40.630.30">
    <property type="match status" value="1"/>
</dbReference>
<dbReference type="NCBIfam" id="NF007539">
    <property type="entry name" value="PRK10151.1"/>
    <property type="match status" value="1"/>
</dbReference>
<keyword evidence="2" id="KW-0663">Pyridoxal phosphate</keyword>
<gene>
    <name evidence="4" type="ORF">DES54_10910</name>
</gene>
<dbReference type="OrthoDB" id="9784707at2"/>
<dbReference type="SUPFAM" id="SSF51419">
    <property type="entry name" value="PLP-binding barrel"/>
    <property type="match status" value="1"/>
</dbReference>
<dbReference type="GO" id="GO:0008836">
    <property type="term" value="F:diaminopimelate decarboxylase activity"/>
    <property type="evidence" value="ECO:0007669"/>
    <property type="project" value="TreeGrafter"/>
</dbReference>
<reference evidence="4 5" key="1">
    <citation type="submission" date="2018-06" db="EMBL/GenBank/DDBJ databases">
        <title>Genomic Encyclopedia of Type Strains, Phase IV (KMG-IV): sequencing the most valuable type-strain genomes for metagenomic binning, comparative biology and taxonomic classification.</title>
        <authorList>
            <person name="Goeker M."/>
        </authorList>
    </citation>
    <scope>NUCLEOTIDE SEQUENCE [LARGE SCALE GENOMIC DNA]</scope>
    <source>
        <strain evidence="4 5">DSM 30166</strain>
    </source>
</reference>
<evidence type="ECO:0000256" key="1">
    <source>
        <dbReference type="ARBA" id="ARBA00001933"/>
    </source>
</evidence>
<dbReference type="AlphaFoldDB" id="A0A366I6I8"/>
<dbReference type="PANTHER" id="PTHR43727">
    <property type="entry name" value="DIAMINOPIMELATE DECARBOXYLASE"/>
    <property type="match status" value="1"/>
</dbReference>
<comment type="cofactor">
    <cofactor evidence="1">
        <name>pyridoxal 5'-phosphate</name>
        <dbReference type="ChEBI" id="CHEBI:597326"/>
    </cofactor>
</comment>
<dbReference type="PROSITE" id="PS51186">
    <property type="entry name" value="GNAT"/>
    <property type="match status" value="1"/>
</dbReference>
<dbReference type="InterPro" id="IPR000182">
    <property type="entry name" value="GNAT_dom"/>
</dbReference>
<name>A0A366I6I8_9GAMM</name>
<dbReference type="InterPro" id="IPR009006">
    <property type="entry name" value="Ala_racemase/Decarboxylase_C"/>
</dbReference>
<evidence type="ECO:0000256" key="2">
    <source>
        <dbReference type="ARBA" id="ARBA00022898"/>
    </source>
</evidence>
<keyword evidence="5" id="KW-1185">Reference proteome</keyword>
<dbReference type="GO" id="GO:0016747">
    <property type="term" value="F:acyltransferase activity, transferring groups other than amino-acyl groups"/>
    <property type="evidence" value="ECO:0007669"/>
    <property type="project" value="InterPro"/>
</dbReference>
<dbReference type="InterPro" id="IPR016181">
    <property type="entry name" value="Acyl_CoA_acyltransferase"/>
</dbReference>
<proteinExistence type="predicted"/>
<dbReference type="PANTHER" id="PTHR43727:SF3">
    <property type="entry name" value="GROUP IV DECARBOXYLASE"/>
    <property type="match status" value="1"/>
</dbReference>
<evidence type="ECO:0000313" key="4">
    <source>
        <dbReference type="EMBL" id="RBP64051.1"/>
    </source>
</evidence>
<dbReference type="Gene3D" id="2.40.37.10">
    <property type="entry name" value="Lyase, Ornithine Decarboxylase, Chain A, domain 1"/>
    <property type="match status" value="1"/>
</dbReference>
<comment type="caution">
    <text evidence="4">The sequence shown here is derived from an EMBL/GenBank/DDBJ whole genome shotgun (WGS) entry which is preliminary data.</text>
</comment>
<dbReference type="SUPFAM" id="SSF50621">
    <property type="entry name" value="Alanine racemase C-terminal domain-like"/>
    <property type="match status" value="1"/>
</dbReference>
<dbReference type="Pfam" id="PF13302">
    <property type="entry name" value="Acetyltransf_3"/>
    <property type="match status" value="1"/>
</dbReference>
<keyword evidence="4" id="KW-0808">Transferase</keyword>
<dbReference type="SUPFAM" id="SSF55729">
    <property type="entry name" value="Acyl-CoA N-acyltransferases (Nat)"/>
    <property type="match status" value="1"/>
</dbReference>
<organism evidence="4 5">
    <name type="scientific">Brenneria salicis ATCC 15712 = DSM 30166</name>
    <dbReference type="NCBI Taxonomy" id="714314"/>
    <lineage>
        <taxon>Bacteria</taxon>
        <taxon>Pseudomonadati</taxon>
        <taxon>Pseudomonadota</taxon>
        <taxon>Gammaproteobacteria</taxon>
        <taxon>Enterobacterales</taxon>
        <taxon>Pectobacteriaceae</taxon>
        <taxon>Brenneria</taxon>
    </lineage>
</organism>
<dbReference type="GO" id="GO:0009089">
    <property type="term" value="P:lysine biosynthetic process via diaminopimelate"/>
    <property type="evidence" value="ECO:0007669"/>
    <property type="project" value="TreeGrafter"/>
</dbReference>
<protein>
    <submittedName>
        <fullName evidence="4">Ribosomal-protein-serine acetyltransferase</fullName>
    </submittedName>
</protein>
<feature type="domain" description="N-acetyltransferase" evidence="3">
    <location>
        <begin position="420"/>
        <end position="579"/>
    </location>
</feature>
<dbReference type="Proteomes" id="UP000253046">
    <property type="component" value="Unassembled WGS sequence"/>
</dbReference>
<dbReference type="InterPro" id="IPR029066">
    <property type="entry name" value="PLP-binding_barrel"/>
</dbReference>
<accession>A0A366I6I8</accession>
<evidence type="ECO:0000259" key="3">
    <source>
        <dbReference type="PROSITE" id="PS51186"/>
    </source>
</evidence>
<dbReference type="EMBL" id="QNRY01000009">
    <property type="protein sequence ID" value="RBP64051.1"/>
    <property type="molecule type" value="Genomic_DNA"/>
</dbReference>
<dbReference type="Gene3D" id="3.20.20.10">
    <property type="entry name" value="Alanine racemase"/>
    <property type="match status" value="1"/>
</dbReference>
<dbReference type="InterPro" id="IPR022644">
    <property type="entry name" value="De-COase2_N"/>
</dbReference>
<sequence>MAQKIVPENIIQAAKEIAARPEHANQPFFLFDVDAVLTKVNDMKAVSKKYFSDVDIAVSLKSCSLGLFTRLMAQEDLNAEVCSVDEFRLAEAAGFSGDRIILDGPYKNVEDLSFALDKGALIHVDSARELHELAELAAHRDQCYGVGVRISHYYREGQRSRFGVTAEEYYHKILPLLISSPHLYLKGFHLHVGSNLESPQKITDNLNDWLPFLVKNMPKGGHLDMGSGFPADSFSSDVNAETCEPEVFLRRIFDTLVIYNPSLPEKWKLIFEPGRYLSEDNGYAVGKTLSFKQRYDAQVFQTNLGINWLPSIHNWHHSLTLLDSSDGVQRDDEQILAGFNCFENDCLYPKGRYGLREGQSFMIRGCGAYDMQTANEWTRIKPPVYALLNKRIVTARVASPALPPAYRDLLHNDENIRVDDFIRLVTPSSRFSPALYEIVNHNRKHFSEYMAWPNYMNHESDEARFLDACYLAHQKDEGKTYVILFNDEPVGLLSFNSIDKANKTAYIGYWLDMRVEGNGIITKSIKVLLHYYTTKNMIKRFVIKCSVDNIKSNEVAKRCGFELEGKLREAEYLNGHFHDQNIYSWIASDAPKN</sequence>
<evidence type="ECO:0000313" key="5">
    <source>
        <dbReference type="Proteomes" id="UP000253046"/>
    </source>
</evidence>
<dbReference type="RefSeq" id="WP_113865686.1">
    <property type="nucleotide sequence ID" value="NZ_AGJP01000001.1"/>
</dbReference>